<accession>A0A0D0DUP1</accession>
<reference evidence="2" key="2">
    <citation type="submission" date="2015-01" db="EMBL/GenBank/DDBJ databases">
        <title>Evolutionary Origins and Diversification of the Mycorrhizal Mutualists.</title>
        <authorList>
            <consortium name="DOE Joint Genome Institute"/>
            <consortium name="Mycorrhizal Genomics Consortium"/>
            <person name="Kohler A."/>
            <person name="Kuo A."/>
            <person name="Nagy L.G."/>
            <person name="Floudas D."/>
            <person name="Copeland A."/>
            <person name="Barry K.W."/>
            <person name="Cichocki N."/>
            <person name="Veneault-Fourrey C."/>
            <person name="LaButti K."/>
            <person name="Lindquist E.A."/>
            <person name="Lipzen A."/>
            <person name="Lundell T."/>
            <person name="Morin E."/>
            <person name="Murat C."/>
            <person name="Riley R."/>
            <person name="Ohm R."/>
            <person name="Sun H."/>
            <person name="Tunlid A."/>
            <person name="Henrissat B."/>
            <person name="Grigoriev I.V."/>
            <person name="Hibbett D.S."/>
            <person name="Martin F."/>
        </authorList>
    </citation>
    <scope>NUCLEOTIDE SEQUENCE [LARGE SCALE GENOMIC DNA]</scope>
    <source>
        <strain evidence="2">Ve08.2h10</strain>
    </source>
</reference>
<dbReference type="EMBL" id="KN825238">
    <property type="protein sequence ID" value="KIK92846.1"/>
    <property type="molecule type" value="Genomic_DNA"/>
</dbReference>
<name>A0A0D0DUP1_9AGAM</name>
<dbReference type="InParanoid" id="A0A0D0DUP1"/>
<proteinExistence type="predicted"/>
<evidence type="ECO:0000313" key="2">
    <source>
        <dbReference type="Proteomes" id="UP000054538"/>
    </source>
</evidence>
<dbReference type="HOGENOM" id="CLU_1982285_0_0_1"/>
<gene>
    <name evidence="1" type="ORF">PAXRUDRAFT_550942</name>
</gene>
<dbReference type="AlphaFoldDB" id="A0A0D0DUP1"/>
<evidence type="ECO:0000313" key="1">
    <source>
        <dbReference type="EMBL" id="KIK92846.1"/>
    </source>
</evidence>
<keyword evidence="2" id="KW-1185">Reference proteome</keyword>
<reference evidence="1 2" key="1">
    <citation type="submission" date="2014-04" db="EMBL/GenBank/DDBJ databases">
        <authorList>
            <consortium name="DOE Joint Genome Institute"/>
            <person name="Kuo A."/>
            <person name="Kohler A."/>
            <person name="Jargeat P."/>
            <person name="Nagy L.G."/>
            <person name="Floudas D."/>
            <person name="Copeland A."/>
            <person name="Barry K.W."/>
            <person name="Cichocki N."/>
            <person name="Veneault-Fourrey C."/>
            <person name="LaButti K."/>
            <person name="Lindquist E.A."/>
            <person name="Lipzen A."/>
            <person name="Lundell T."/>
            <person name="Morin E."/>
            <person name="Murat C."/>
            <person name="Sun H."/>
            <person name="Tunlid A."/>
            <person name="Henrissat B."/>
            <person name="Grigoriev I.V."/>
            <person name="Hibbett D.S."/>
            <person name="Martin F."/>
            <person name="Nordberg H.P."/>
            <person name="Cantor M.N."/>
            <person name="Hua S.X."/>
        </authorList>
    </citation>
    <scope>NUCLEOTIDE SEQUENCE [LARGE SCALE GENOMIC DNA]</scope>
    <source>
        <strain evidence="1 2">Ve08.2h10</strain>
    </source>
</reference>
<dbReference type="Proteomes" id="UP000054538">
    <property type="component" value="Unassembled WGS sequence"/>
</dbReference>
<sequence length="126" mass="14266">MSWQSSSSQLNGSFLKWRHPSASCYRAVGLRGFPLIEYLCSSSFGLASNFGRRSFAITIPEPCLRVTAATSRWRAQPSKVLRSLRVPALPPHPSTAWRSRERFCVRMHVMYHTGKSLSNQINSRIP</sequence>
<organism evidence="1 2">
    <name type="scientific">Paxillus rubicundulus Ve08.2h10</name>
    <dbReference type="NCBI Taxonomy" id="930991"/>
    <lineage>
        <taxon>Eukaryota</taxon>
        <taxon>Fungi</taxon>
        <taxon>Dikarya</taxon>
        <taxon>Basidiomycota</taxon>
        <taxon>Agaricomycotina</taxon>
        <taxon>Agaricomycetes</taxon>
        <taxon>Agaricomycetidae</taxon>
        <taxon>Boletales</taxon>
        <taxon>Paxilineae</taxon>
        <taxon>Paxillaceae</taxon>
        <taxon>Paxillus</taxon>
    </lineage>
</organism>
<protein>
    <submittedName>
        <fullName evidence="1">Uncharacterized protein</fullName>
    </submittedName>
</protein>